<feature type="region of interest" description="Disordered" evidence="1">
    <location>
        <begin position="309"/>
        <end position="417"/>
    </location>
</feature>
<evidence type="ECO:0000313" key="2">
    <source>
        <dbReference type="EMBL" id="KAL2518056.1"/>
    </source>
</evidence>
<sequence length="417" mass="45863">MSFWRDGVSRMLGWFGNPGKSLAADVDCWYESVLSRHGYGRWQAIVDDKDLRIQEVICQGLNLPFIDLPVSGAPQAQKSALGSSQVQNPSSGASQAQVSASGVPHAHGLSPEFSQSQNGVNLDRVEGPGNQTKETNSGNDLEGEVVHGTTDTAAPTQVFQDQSMQYHFREMQRKLVEFVKKRVLLLEKGLNAEYQKVYFDDEKPNEIPDDETGDKVAGMPNPSLEELDTQMIDQLPLVEMISPDGISLVVCDNESDRLDMARLYNELCKVVMENAQDAEAAYMANRPTSLKTRTNLAALESFNQEINQILSGSPPQDKQTPKDDKSEVEQQSSSSMLVGDNSLSAMDADTPTECNITKPNLGRDINNPPSNLPMPESCSAVRPECSSNGSGDIGMDEKPEDNYDPRHQYSDSLKDRN</sequence>
<keyword evidence="3" id="KW-1185">Reference proteome</keyword>
<feature type="compositionally biased region" description="Polar residues" evidence="1">
    <location>
        <begin position="129"/>
        <end position="139"/>
    </location>
</feature>
<organism evidence="2 3">
    <name type="scientific">Abeliophyllum distichum</name>
    <dbReference type="NCBI Taxonomy" id="126358"/>
    <lineage>
        <taxon>Eukaryota</taxon>
        <taxon>Viridiplantae</taxon>
        <taxon>Streptophyta</taxon>
        <taxon>Embryophyta</taxon>
        <taxon>Tracheophyta</taxon>
        <taxon>Spermatophyta</taxon>
        <taxon>Magnoliopsida</taxon>
        <taxon>eudicotyledons</taxon>
        <taxon>Gunneridae</taxon>
        <taxon>Pentapetalae</taxon>
        <taxon>asterids</taxon>
        <taxon>lamiids</taxon>
        <taxon>Lamiales</taxon>
        <taxon>Oleaceae</taxon>
        <taxon>Forsythieae</taxon>
        <taxon>Abeliophyllum</taxon>
    </lineage>
</organism>
<comment type="caution">
    <text evidence="2">The sequence shown here is derived from an EMBL/GenBank/DDBJ whole genome shotgun (WGS) entry which is preliminary data.</text>
</comment>
<feature type="compositionally biased region" description="Polar residues" evidence="1">
    <location>
        <begin position="329"/>
        <end position="344"/>
    </location>
</feature>
<feature type="compositionally biased region" description="Basic and acidic residues" evidence="1">
    <location>
        <begin position="319"/>
        <end position="328"/>
    </location>
</feature>
<feature type="compositionally biased region" description="Low complexity" evidence="1">
    <location>
        <begin position="90"/>
        <end position="103"/>
    </location>
</feature>
<accession>A0ABD1TZ97</accession>
<dbReference type="EMBL" id="JBFOLK010000004">
    <property type="protein sequence ID" value="KAL2518056.1"/>
    <property type="molecule type" value="Genomic_DNA"/>
</dbReference>
<proteinExistence type="predicted"/>
<evidence type="ECO:0000313" key="3">
    <source>
        <dbReference type="Proteomes" id="UP001604336"/>
    </source>
</evidence>
<feature type="region of interest" description="Disordered" evidence="1">
    <location>
        <begin position="79"/>
        <end position="142"/>
    </location>
</feature>
<feature type="compositionally biased region" description="Basic and acidic residues" evidence="1">
    <location>
        <begin position="395"/>
        <end position="417"/>
    </location>
</feature>
<feature type="compositionally biased region" description="Polar residues" evidence="1">
    <location>
        <begin position="309"/>
        <end position="318"/>
    </location>
</feature>
<evidence type="ECO:0000256" key="1">
    <source>
        <dbReference type="SAM" id="MobiDB-lite"/>
    </source>
</evidence>
<feature type="compositionally biased region" description="Polar residues" evidence="1">
    <location>
        <begin position="79"/>
        <end position="89"/>
    </location>
</feature>
<reference evidence="3" key="1">
    <citation type="submission" date="2024-07" db="EMBL/GenBank/DDBJ databases">
        <title>Two chromosome-level genome assemblies of Korean endemic species Abeliophyllum distichum and Forsythia ovata (Oleaceae).</title>
        <authorList>
            <person name="Jang H."/>
        </authorList>
    </citation>
    <scope>NUCLEOTIDE SEQUENCE [LARGE SCALE GENOMIC DNA]</scope>
</reference>
<name>A0ABD1TZ97_9LAMI</name>
<gene>
    <name evidence="2" type="ORF">Adt_14303</name>
</gene>
<dbReference type="Proteomes" id="UP001604336">
    <property type="component" value="Unassembled WGS sequence"/>
</dbReference>
<dbReference type="AlphaFoldDB" id="A0ABD1TZ97"/>
<protein>
    <submittedName>
        <fullName evidence="2">CHD3-type chromatin-remodeling factor PICKLE</fullName>
    </submittedName>
</protein>